<comment type="caution">
    <text evidence="2">The sequence shown here is derived from an EMBL/GenBank/DDBJ whole genome shotgun (WGS) entry which is preliminary data.</text>
</comment>
<feature type="chain" id="PRO_5046672386" evidence="1">
    <location>
        <begin position="22"/>
        <end position="476"/>
    </location>
</feature>
<dbReference type="Proteomes" id="UP001580928">
    <property type="component" value="Unassembled WGS sequence"/>
</dbReference>
<dbReference type="RefSeq" id="WP_375556881.1">
    <property type="nucleotide sequence ID" value="NZ_JBBVGT010000002.1"/>
</dbReference>
<dbReference type="Pfam" id="PF12771">
    <property type="entry name" value="SusD-like_2"/>
    <property type="match status" value="1"/>
</dbReference>
<dbReference type="Gene3D" id="1.25.40.390">
    <property type="match status" value="1"/>
</dbReference>
<keyword evidence="2" id="KW-0449">Lipoprotein</keyword>
<dbReference type="InterPro" id="IPR011990">
    <property type="entry name" value="TPR-like_helical_dom_sf"/>
</dbReference>
<evidence type="ECO:0000313" key="3">
    <source>
        <dbReference type="Proteomes" id="UP001580928"/>
    </source>
</evidence>
<proteinExistence type="predicted"/>
<protein>
    <submittedName>
        <fullName evidence="2">SusD/RagB family nutrient-binding outer membrane lipoprotein</fullName>
    </submittedName>
</protein>
<accession>A0ABV5CCT4</accession>
<gene>
    <name evidence="2" type="ORF">WKR92_05820</name>
</gene>
<sequence length="476" mass="52476">MKKIFLLILPVVLLGSCVKSLDDYNIDQKNPSEVTPGSLFANSTKVISDILTTPNVNSNVFRFWMQQWTATTYQDEPRYDFVTRNIPLNFWTQFYREALMDLKTSKETIEADEFLDPAIKANQVALTEILSVYAWTVVVNTWGDVPYSEALNLVETGRPVYDDAATIYTDLFSRLDAAIAALDPSAEGFGASDLIYYDDINAWLKFAHSLKIKMAITIADADAATAQSAFAASADKVFNSNADNAAFAYQAASPNNNPVSANLVPPFTSRKDYVIASTIVNKMKDLEDPRMDFFFKDKIDGEYVGGTPGVTSPSDDFSHVSDKITDPTFEALLLDYSEVLFIKAEAAARGWGGNATALYNDAITASMEYWGVGGADIATYLAQPDVNITISGSNYKEAIGNQKWLALYNRGYDAWVEWRRLDFPALSPAQNADGPMPTRLPYVTSEYTLNEDNVSAAAAKVEGGDAADGKVFWDKF</sequence>
<keyword evidence="3" id="KW-1185">Reference proteome</keyword>
<feature type="signal peptide" evidence="1">
    <location>
        <begin position="1"/>
        <end position="21"/>
    </location>
</feature>
<keyword evidence="1" id="KW-0732">Signal</keyword>
<evidence type="ECO:0000256" key="1">
    <source>
        <dbReference type="SAM" id="SignalP"/>
    </source>
</evidence>
<evidence type="ECO:0000313" key="2">
    <source>
        <dbReference type="EMBL" id="MFB5945340.1"/>
    </source>
</evidence>
<dbReference type="SUPFAM" id="SSF48452">
    <property type="entry name" value="TPR-like"/>
    <property type="match status" value="1"/>
</dbReference>
<dbReference type="InterPro" id="IPR041662">
    <property type="entry name" value="SusD-like_2"/>
</dbReference>
<reference evidence="2 3" key="1">
    <citation type="submission" date="2024-04" db="EMBL/GenBank/DDBJ databases">
        <title>Albibacterium profundi sp. nov., isolated from sediment of the Challenger Deep of Mariana Trench.</title>
        <authorList>
            <person name="Wang Y."/>
        </authorList>
    </citation>
    <scope>NUCLEOTIDE SEQUENCE [LARGE SCALE GENOMIC DNA]</scope>
    <source>
        <strain evidence="2 3">RHL897</strain>
    </source>
</reference>
<organism evidence="2 3">
    <name type="scientific">Albibacterium profundi</name>
    <dbReference type="NCBI Taxonomy" id="3134906"/>
    <lineage>
        <taxon>Bacteria</taxon>
        <taxon>Pseudomonadati</taxon>
        <taxon>Bacteroidota</taxon>
        <taxon>Sphingobacteriia</taxon>
        <taxon>Sphingobacteriales</taxon>
        <taxon>Sphingobacteriaceae</taxon>
        <taxon>Albibacterium</taxon>
    </lineage>
</organism>
<dbReference type="EMBL" id="JBBVGT010000002">
    <property type="protein sequence ID" value="MFB5945340.1"/>
    <property type="molecule type" value="Genomic_DNA"/>
</dbReference>
<dbReference type="PROSITE" id="PS51257">
    <property type="entry name" value="PROKAR_LIPOPROTEIN"/>
    <property type="match status" value="1"/>
</dbReference>
<name>A0ABV5CCT4_9SPHI</name>